<evidence type="ECO:0000313" key="7">
    <source>
        <dbReference type="EMBL" id="MCP2165575.1"/>
    </source>
</evidence>
<dbReference type="GO" id="GO:0016787">
    <property type="term" value="F:hydrolase activity"/>
    <property type="evidence" value="ECO:0007669"/>
    <property type="project" value="UniProtKB-KW"/>
</dbReference>
<accession>A0AAE3KG18</accession>
<evidence type="ECO:0000259" key="6">
    <source>
        <dbReference type="PROSITE" id="PS51462"/>
    </source>
</evidence>
<comment type="similarity">
    <text evidence="2 5">Belongs to the Nudix hydrolase family.</text>
</comment>
<name>A0AAE3KG18_9PSEU</name>
<dbReference type="Gene3D" id="3.90.79.10">
    <property type="entry name" value="Nucleoside Triphosphate Pyrophosphohydrolase"/>
    <property type="match status" value="1"/>
</dbReference>
<dbReference type="InterPro" id="IPR020476">
    <property type="entry name" value="Nudix_hydrolase"/>
</dbReference>
<evidence type="ECO:0000256" key="2">
    <source>
        <dbReference type="ARBA" id="ARBA00005582"/>
    </source>
</evidence>
<feature type="domain" description="Nudix hydrolase" evidence="6">
    <location>
        <begin position="50"/>
        <end position="178"/>
    </location>
</feature>
<dbReference type="Proteomes" id="UP001206128">
    <property type="component" value="Unassembled WGS sequence"/>
</dbReference>
<dbReference type="AlphaFoldDB" id="A0AAE3KG18"/>
<dbReference type="Pfam" id="PF00293">
    <property type="entry name" value="NUDIX"/>
    <property type="match status" value="1"/>
</dbReference>
<keyword evidence="8" id="KW-1185">Reference proteome</keyword>
<dbReference type="CDD" id="cd03424">
    <property type="entry name" value="NUDIX_ADPRase_Nudt5_UGPPase_Nudt14"/>
    <property type="match status" value="1"/>
</dbReference>
<comment type="caution">
    <text evidence="7">The sequence shown here is derived from an EMBL/GenBank/DDBJ whole genome shotgun (WGS) entry which is preliminary data.</text>
</comment>
<evidence type="ECO:0000256" key="3">
    <source>
        <dbReference type="ARBA" id="ARBA00022801"/>
    </source>
</evidence>
<dbReference type="InterPro" id="IPR015797">
    <property type="entry name" value="NUDIX_hydrolase-like_dom_sf"/>
</dbReference>
<evidence type="ECO:0000256" key="5">
    <source>
        <dbReference type="RuleBase" id="RU003476"/>
    </source>
</evidence>
<proteinExistence type="inferred from homology"/>
<organism evidence="7 8">
    <name type="scientific">Goodfellowiella coeruleoviolacea</name>
    <dbReference type="NCBI Taxonomy" id="334858"/>
    <lineage>
        <taxon>Bacteria</taxon>
        <taxon>Bacillati</taxon>
        <taxon>Actinomycetota</taxon>
        <taxon>Actinomycetes</taxon>
        <taxon>Pseudonocardiales</taxon>
        <taxon>Pseudonocardiaceae</taxon>
        <taxon>Goodfellowiella</taxon>
    </lineage>
</organism>
<reference evidence="7" key="1">
    <citation type="submission" date="2022-06" db="EMBL/GenBank/DDBJ databases">
        <title>Genomic Encyclopedia of Archaeal and Bacterial Type Strains, Phase II (KMG-II): from individual species to whole genera.</title>
        <authorList>
            <person name="Goeker M."/>
        </authorList>
    </citation>
    <scope>NUCLEOTIDE SEQUENCE</scope>
    <source>
        <strain evidence="7">DSM 43935</strain>
    </source>
</reference>
<dbReference type="SUPFAM" id="SSF55811">
    <property type="entry name" value="Nudix"/>
    <property type="match status" value="1"/>
</dbReference>
<dbReference type="PANTHER" id="PTHR43046:SF12">
    <property type="entry name" value="GDP-MANNOSE MANNOSYL HYDROLASE"/>
    <property type="match status" value="1"/>
</dbReference>
<evidence type="ECO:0000256" key="4">
    <source>
        <dbReference type="ARBA" id="ARBA00022842"/>
    </source>
</evidence>
<sequence length="186" mass="20861">MDVGEQEAVALTRWTIHGERLVDDTRRLRLSVASVELPDGVTFEQYVLRMPRAAMTVVLDDAQDNVLMIWRHRFVVDRWTWELPGGYVDPNEDPASTAAREVEEETGWRPRDIAPLTTFQPLTGTADFENLIYLARGADDTGKPADINETERVSWIPLSSVRDLISQGKIIGAAAQIGLLTVLAFR</sequence>
<dbReference type="InterPro" id="IPR000086">
    <property type="entry name" value="NUDIX_hydrolase_dom"/>
</dbReference>
<dbReference type="PRINTS" id="PR00502">
    <property type="entry name" value="NUDIXFAMILY"/>
</dbReference>
<evidence type="ECO:0000313" key="8">
    <source>
        <dbReference type="Proteomes" id="UP001206128"/>
    </source>
</evidence>
<dbReference type="PANTHER" id="PTHR43046">
    <property type="entry name" value="GDP-MANNOSE MANNOSYL HYDROLASE"/>
    <property type="match status" value="1"/>
</dbReference>
<comment type="cofactor">
    <cofactor evidence="1">
        <name>Mg(2+)</name>
        <dbReference type="ChEBI" id="CHEBI:18420"/>
    </cofactor>
</comment>
<dbReference type="PROSITE" id="PS51462">
    <property type="entry name" value="NUDIX"/>
    <property type="match status" value="1"/>
</dbReference>
<keyword evidence="3 5" id="KW-0378">Hydrolase</keyword>
<dbReference type="InterPro" id="IPR020084">
    <property type="entry name" value="NUDIX_hydrolase_CS"/>
</dbReference>
<evidence type="ECO:0000256" key="1">
    <source>
        <dbReference type="ARBA" id="ARBA00001946"/>
    </source>
</evidence>
<dbReference type="EMBL" id="JAMTCK010000005">
    <property type="protein sequence ID" value="MCP2165575.1"/>
    <property type="molecule type" value="Genomic_DNA"/>
</dbReference>
<dbReference type="PROSITE" id="PS00893">
    <property type="entry name" value="NUDIX_BOX"/>
    <property type="match status" value="1"/>
</dbReference>
<keyword evidence="4" id="KW-0460">Magnesium</keyword>
<gene>
    <name evidence="7" type="ORF">LX83_002433</name>
</gene>
<protein>
    <submittedName>
        <fullName evidence="7">ADP-ribose pyrophosphatase YjhB, NUDIX family</fullName>
    </submittedName>
</protein>